<accession>A0ABN0U0S3</accession>
<evidence type="ECO:0000313" key="1">
    <source>
        <dbReference type="EMBL" id="GAA0234902.1"/>
    </source>
</evidence>
<gene>
    <name evidence="1" type="ORF">GCM10009539_20290</name>
</gene>
<organism evidence="1 2">
    <name type="scientific">Cryptosporangium japonicum</name>
    <dbReference type="NCBI Taxonomy" id="80872"/>
    <lineage>
        <taxon>Bacteria</taxon>
        <taxon>Bacillati</taxon>
        <taxon>Actinomycetota</taxon>
        <taxon>Actinomycetes</taxon>
        <taxon>Cryptosporangiales</taxon>
        <taxon>Cryptosporangiaceae</taxon>
        <taxon>Cryptosporangium</taxon>
    </lineage>
</organism>
<evidence type="ECO:0000313" key="2">
    <source>
        <dbReference type="Proteomes" id="UP001500967"/>
    </source>
</evidence>
<proteinExistence type="predicted"/>
<reference evidence="1 2" key="1">
    <citation type="journal article" date="2019" name="Int. J. Syst. Evol. Microbiol.">
        <title>The Global Catalogue of Microorganisms (GCM) 10K type strain sequencing project: providing services to taxonomists for standard genome sequencing and annotation.</title>
        <authorList>
            <consortium name="The Broad Institute Genomics Platform"/>
            <consortium name="The Broad Institute Genome Sequencing Center for Infectious Disease"/>
            <person name="Wu L."/>
            <person name="Ma J."/>
        </authorList>
    </citation>
    <scope>NUCLEOTIDE SEQUENCE [LARGE SCALE GENOMIC DNA]</scope>
    <source>
        <strain evidence="1 2">JCM 10425</strain>
    </source>
</reference>
<protein>
    <submittedName>
        <fullName evidence="1">Uncharacterized protein</fullName>
    </submittedName>
</protein>
<comment type="caution">
    <text evidence="1">The sequence shown here is derived from an EMBL/GenBank/DDBJ whole genome shotgun (WGS) entry which is preliminary data.</text>
</comment>
<sequence length="64" mass="6619">MAEQTQGGRTDAWVEPEDVSPAAAAFAAISRPRRATVASTLPVLCSMVRLKSATAAAPGRAGHR</sequence>
<keyword evidence="2" id="KW-1185">Reference proteome</keyword>
<dbReference type="Proteomes" id="UP001500967">
    <property type="component" value="Unassembled WGS sequence"/>
</dbReference>
<name>A0ABN0U0S3_9ACTN</name>
<dbReference type="EMBL" id="BAAAGX010000007">
    <property type="protein sequence ID" value="GAA0234902.1"/>
    <property type="molecule type" value="Genomic_DNA"/>
</dbReference>